<organism evidence="2 3">
    <name type="scientific">Prosthecobacter vanneervenii</name>
    <dbReference type="NCBI Taxonomy" id="48466"/>
    <lineage>
        <taxon>Bacteria</taxon>
        <taxon>Pseudomonadati</taxon>
        <taxon>Verrucomicrobiota</taxon>
        <taxon>Verrucomicrobiia</taxon>
        <taxon>Verrucomicrobiales</taxon>
        <taxon>Verrucomicrobiaceae</taxon>
        <taxon>Prosthecobacter</taxon>
    </lineage>
</organism>
<reference evidence="2 3" key="1">
    <citation type="submission" date="2020-08" db="EMBL/GenBank/DDBJ databases">
        <title>Genomic Encyclopedia of Type Strains, Phase IV (KMG-IV): sequencing the most valuable type-strain genomes for metagenomic binning, comparative biology and taxonomic classification.</title>
        <authorList>
            <person name="Goeker M."/>
        </authorList>
    </citation>
    <scope>NUCLEOTIDE SEQUENCE [LARGE SCALE GENOMIC DNA]</scope>
    <source>
        <strain evidence="2 3">DSM 12252</strain>
    </source>
</reference>
<evidence type="ECO:0000313" key="3">
    <source>
        <dbReference type="Proteomes" id="UP000590740"/>
    </source>
</evidence>
<accession>A0A7W7YFT4</accession>
<keyword evidence="1" id="KW-0472">Membrane</keyword>
<feature type="transmembrane region" description="Helical" evidence="1">
    <location>
        <begin position="44"/>
        <end position="64"/>
    </location>
</feature>
<evidence type="ECO:0000256" key="1">
    <source>
        <dbReference type="SAM" id="Phobius"/>
    </source>
</evidence>
<protein>
    <submittedName>
        <fullName evidence="2">Uncharacterized protein</fullName>
    </submittedName>
</protein>
<dbReference type="RefSeq" id="WP_184344116.1">
    <property type="nucleotide sequence ID" value="NZ_JACHIG010000016.1"/>
</dbReference>
<keyword evidence="1" id="KW-0812">Transmembrane</keyword>
<name>A0A7W7YFT4_9BACT</name>
<gene>
    <name evidence="2" type="ORF">HNQ65_004996</name>
</gene>
<comment type="caution">
    <text evidence="2">The sequence shown here is derived from an EMBL/GenBank/DDBJ whole genome shotgun (WGS) entry which is preliminary data.</text>
</comment>
<proteinExistence type="predicted"/>
<evidence type="ECO:0000313" key="2">
    <source>
        <dbReference type="EMBL" id="MBB5035386.1"/>
    </source>
</evidence>
<dbReference type="AlphaFoldDB" id="A0A7W7YFT4"/>
<sequence>MKANPDDDLRARFEQARRCDRQDAPAWRPALLEQSPIQRRSSALWSWSPAALAAACAVVLAVFLGGSLHHEPKLSEALPPLFEAPAGELFASLEPSPLSFEAPSDFLLNDHFNLSLP</sequence>
<dbReference type="EMBL" id="JACHIG010000016">
    <property type="protein sequence ID" value="MBB5035386.1"/>
    <property type="molecule type" value="Genomic_DNA"/>
</dbReference>
<keyword evidence="1" id="KW-1133">Transmembrane helix</keyword>
<keyword evidence="3" id="KW-1185">Reference proteome</keyword>
<dbReference type="Proteomes" id="UP000590740">
    <property type="component" value="Unassembled WGS sequence"/>
</dbReference>